<dbReference type="Proteomes" id="UP000261257">
    <property type="component" value="Unassembled WGS sequence"/>
</dbReference>
<evidence type="ECO:0000313" key="2">
    <source>
        <dbReference type="Proteomes" id="UP000261257"/>
    </source>
</evidence>
<dbReference type="EMBL" id="QSSQ01000018">
    <property type="protein sequence ID" value="RGM02808.1"/>
    <property type="molecule type" value="Genomic_DNA"/>
</dbReference>
<reference evidence="1 2" key="1">
    <citation type="submission" date="2018-08" db="EMBL/GenBank/DDBJ databases">
        <title>A genome reference for cultivated species of the human gut microbiota.</title>
        <authorList>
            <person name="Zou Y."/>
            <person name="Xue W."/>
            <person name="Luo G."/>
        </authorList>
    </citation>
    <scope>NUCLEOTIDE SEQUENCE [LARGE SCALE GENOMIC DNA]</scope>
    <source>
        <strain evidence="1 2">TF05-11AC</strain>
    </source>
</reference>
<organism evidence="1 2">
    <name type="scientific">Hungatella hathewayi</name>
    <dbReference type="NCBI Taxonomy" id="154046"/>
    <lineage>
        <taxon>Bacteria</taxon>
        <taxon>Bacillati</taxon>
        <taxon>Bacillota</taxon>
        <taxon>Clostridia</taxon>
        <taxon>Lachnospirales</taxon>
        <taxon>Lachnospiraceae</taxon>
        <taxon>Hungatella</taxon>
    </lineage>
</organism>
<gene>
    <name evidence="1" type="ORF">DXC39_17380</name>
</gene>
<name>A0A3E4U4U7_9FIRM</name>
<sequence length="70" mass="7860">MVGNIIIGGAASLITRKLYRLRAFLTMAFPESSRFLYDALRPSSAIAKGTGKEFEKQKNAIDKICQKFYN</sequence>
<proteinExistence type="predicted"/>
<accession>A0A3E4U4U7</accession>
<comment type="caution">
    <text evidence="1">The sequence shown here is derived from an EMBL/GenBank/DDBJ whole genome shotgun (WGS) entry which is preliminary data.</text>
</comment>
<dbReference type="AlphaFoldDB" id="A0A3E4U4U7"/>
<evidence type="ECO:0000313" key="1">
    <source>
        <dbReference type="EMBL" id="RGM02808.1"/>
    </source>
</evidence>
<protein>
    <submittedName>
        <fullName evidence="1">Uncharacterized protein</fullName>
    </submittedName>
</protein>